<reference evidence="2" key="1">
    <citation type="submission" date="2018-02" db="EMBL/GenBank/DDBJ databases">
        <title>Rhizophora mucronata_Transcriptome.</title>
        <authorList>
            <person name="Meera S.P."/>
            <person name="Sreeshan A."/>
            <person name="Augustine A."/>
        </authorList>
    </citation>
    <scope>NUCLEOTIDE SEQUENCE</scope>
    <source>
        <tissue evidence="2">Leaf</tissue>
    </source>
</reference>
<accession>A0A2P2MKD0</accession>
<feature type="region of interest" description="Disordered" evidence="1">
    <location>
        <begin position="217"/>
        <end position="241"/>
    </location>
</feature>
<sequence>MPRLSLKGSVEAPESNVLGMKTASGPKEVSNRILSDKEEVRQAIVRLLFSDSVAKGHLMIAQCLRLYLRTDLHSWVYLRKYKTALKEDIAILSLSPCYLKMLEQDDLLAKGSLELPNNIKTQKPRNTPSVAGSGTFMDAADGSAHGKFVAALSSDCPVKGDEETINHSDNKKGLARLLSTWFLIQLDVIAAIAGVEVISLILGTETLVHVEVKGHEFGKNSGGKPQALSNTNGSPEKRNKAGKGPLEFLFLLTVSEQSPHKGKNDAYKLDFDDHKIDNLWGKELLGKLKWGDPVYIYYPKERTKGFSSNVSSLSWMGTTAEDVINRITVLLSPISEMWFSNYNLPLPGHVLIYGPHVSSSPLGKVTLLMVHVLKDSSLLL</sequence>
<evidence type="ECO:0000313" key="2">
    <source>
        <dbReference type="EMBL" id="MBX30642.1"/>
    </source>
</evidence>
<name>A0A2P2MKD0_RHIMU</name>
<proteinExistence type="predicted"/>
<evidence type="ECO:0000256" key="1">
    <source>
        <dbReference type="SAM" id="MobiDB-lite"/>
    </source>
</evidence>
<dbReference type="AlphaFoldDB" id="A0A2P2MKD0"/>
<organism evidence="2">
    <name type="scientific">Rhizophora mucronata</name>
    <name type="common">Asiatic mangrove</name>
    <dbReference type="NCBI Taxonomy" id="61149"/>
    <lineage>
        <taxon>Eukaryota</taxon>
        <taxon>Viridiplantae</taxon>
        <taxon>Streptophyta</taxon>
        <taxon>Embryophyta</taxon>
        <taxon>Tracheophyta</taxon>
        <taxon>Spermatophyta</taxon>
        <taxon>Magnoliopsida</taxon>
        <taxon>eudicotyledons</taxon>
        <taxon>Gunneridae</taxon>
        <taxon>Pentapetalae</taxon>
        <taxon>rosids</taxon>
        <taxon>fabids</taxon>
        <taxon>Malpighiales</taxon>
        <taxon>Rhizophoraceae</taxon>
        <taxon>Rhizophora</taxon>
    </lineage>
</organism>
<protein>
    <submittedName>
        <fullName evidence="2">Uncharacterized protein MANES_S058800</fullName>
    </submittedName>
</protein>
<dbReference type="EMBL" id="GGEC01050158">
    <property type="protein sequence ID" value="MBX30642.1"/>
    <property type="molecule type" value="Transcribed_RNA"/>
</dbReference>